<feature type="binding site" evidence="8">
    <location>
        <begin position="444"/>
        <end position="448"/>
    </location>
    <ligand>
        <name>GTP</name>
        <dbReference type="ChEBI" id="CHEBI:37565"/>
    </ligand>
</feature>
<feature type="region of interest" description="Disordered" evidence="10">
    <location>
        <begin position="151"/>
        <end position="180"/>
    </location>
</feature>
<feature type="region of interest" description="G-domain" evidence="8">
    <location>
        <begin position="392"/>
        <end position="540"/>
    </location>
</feature>
<dbReference type="InterPro" id="IPR000795">
    <property type="entry name" value="T_Tr_GTP-bd_dom"/>
</dbReference>
<protein>
    <recommendedName>
        <fullName evidence="2 8">Translation initiation factor IF-2</fullName>
    </recommendedName>
</protein>
<dbReference type="InterPro" id="IPR000178">
    <property type="entry name" value="TF_IF2_bacterial-like"/>
</dbReference>
<dbReference type="PANTHER" id="PTHR43381:SF5">
    <property type="entry name" value="TR-TYPE G DOMAIN-CONTAINING PROTEIN"/>
    <property type="match status" value="1"/>
</dbReference>
<evidence type="ECO:0000256" key="9">
    <source>
        <dbReference type="RuleBase" id="RU000644"/>
    </source>
</evidence>
<keyword evidence="6 8" id="KW-0648">Protein biosynthesis</keyword>
<dbReference type="InterPro" id="IPR044145">
    <property type="entry name" value="IF2_II"/>
</dbReference>
<dbReference type="Pfam" id="PF22042">
    <property type="entry name" value="EF-G_D2"/>
    <property type="match status" value="1"/>
</dbReference>
<comment type="caution">
    <text evidence="12">The sequence shown here is derived from an EMBL/GenBank/DDBJ whole genome shotgun (WGS) entry which is preliminary data.</text>
</comment>
<gene>
    <name evidence="8 12" type="primary">infB</name>
    <name evidence="12" type="ORF">EKO24_021730</name>
</gene>
<dbReference type="GO" id="GO:0003743">
    <property type="term" value="F:translation initiation factor activity"/>
    <property type="evidence" value="ECO:0007669"/>
    <property type="project" value="UniProtKB-KW"/>
</dbReference>
<feature type="region of interest" description="Disordered" evidence="10">
    <location>
        <begin position="104"/>
        <end position="125"/>
    </location>
</feature>
<name>A0ABY3C4M3_9GAMM</name>
<evidence type="ECO:0000313" key="13">
    <source>
        <dbReference type="Proteomes" id="UP000733744"/>
    </source>
</evidence>
<dbReference type="EMBL" id="RYFG02000121">
    <property type="protein sequence ID" value="TRW89670.1"/>
    <property type="molecule type" value="Genomic_DNA"/>
</dbReference>
<dbReference type="CDD" id="cd03702">
    <property type="entry name" value="IF2_mtIF2_II"/>
    <property type="match status" value="1"/>
</dbReference>
<evidence type="ECO:0000256" key="3">
    <source>
        <dbReference type="ARBA" id="ARBA00022490"/>
    </source>
</evidence>
<dbReference type="Pfam" id="PF04760">
    <property type="entry name" value="IF2_N"/>
    <property type="match status" value="2"/>
</dbReference>
<dbReference type="Pfam" id="PF11987">
    <property type="entry name" value="IF-2"/>
    <property type="match status" value="1"/>
</dbReference>
<evidence type="ECO:0000256" key="1">
    <source>
        <dbReference type="ARBA" id="ARBA00007733"/>
    </source>
</evidence>
<dbReference type="InterPro" id="IPR006847">
    <property type="entry name" value="IF2_N"/>
</dbReference>
<dbReference type="NCBIfam" id="TIGR00231">
    <property type="entry name" value="small_GTP"/>
    <property type="match status" value="1"/>
</dbReference>
<dbReference type="Gene3D" id="3.40.50.300">
    <property type="entry name" value="P-loop containing nucleotide triphosphate hydrolases"/>
    <property type="match status" value="1"/>
</dbReference>
<keyword evidence="5 8" id="KW-0547">Nucleotide-binding</keyword>
<feature type="compositionally biased region" description="Basic and acidic residues" evidence="10">
    <location>
        <begin position="219"/>
        <end position="245"/>
    </location>
</feature>
<evidence type="ECO:0000256" key="10">
    <source>
        <dbReference type="SAM" id="MobiDB-lite"/>
    </source>
</evidence>
<sequence length="889" mass="97336">MSNKTVRQLAEVVKIPLERLLEQLKEAGLSASAPDDVINEDEKMQLLAHLRKRHGKDEGIAEGSLKRVTLKRRTVSELKQASVPGSTTKTISVEVRKQKTYIKRSEVAESDEQKSPEPAKAAVEEQVAKPVENLPLVEEPIKTEVVLLEQKTEEVEPEITTPVEAAEADTSAVPEADSADVLSIETVSPTLEAEEPVESLLDQDEFEFDHEESIKAKEAMEAKRRQHEKDLRLEESIKRNADKVRQQASAKQEILHRKKQQEEGLRGGLGGKDSKKGKKKGKKPERVSVKPEGKHQFEMPVEPIVKEVTIPEMIIVSDLAQKMSVKAAIVIKQLMKLGIMATINQSIDQETAVILVEEMGHKAIMQSDDDLEQEMLAEAQEDDNRVELPRAPIVTIMGHVDHGKTSLLDYIRKTRVAAGEAGGITQHIGAYQVKTDHGSVTFLDTPGHAAFTAMRARGADVTDVVIVVVAADDGVMPQTKEAVEHARAADVPIIVAINKIDKPDANPEKVMQELANIDVLAEEWGGDVQFLKISAKTGAGIDDLIEALIVQTEILELKAPVEGSASGIVIESRLDKGRGVVATVLIQKGTLESGQMVLCGHEYGRVRAMFNENGVAIKEAGPCAPVEILGLSGTPNAGDEFLVVQNERIAKDLAKHREERKKLSRHAVQQASKLDEVFSRMTTGEIATVNLVLKTDVQGSLEALRSSLVGLSNDEVEVKVVFGGVGGINEGDANLALASGAILMGFNVRADAAARRLIEEKGIDLHYYSIIYEAIDEVKKAISGMLAPEIKEQIVGLAEVRDVFRSPKFGAIAGCMVVDGYVKRNLPIRVLRNNVVIYEGQLESLRRFKDDVAEVKMGMECGIGVKNYNDVQPGDQIEVFERIEVKREI</sequence>
<dbReference type="NCBIfam" id="TIGR00487">
    <property type="entry name" value="IF-2"/>
    <property type="match status" value="1"/>
</dbReference>
<evidence type="ECO:0000256" key="7">
    <source>
        <dbReference type="ARBA" id="ARBA00023134"/>
    </source>
</evidence>
<dbReference type="HAMAP" id="MF_00100_B">
    <property type="entry name" value="IF_2_B"/>
    <property type="match status" value="1"/>
</dbReference>
<feature type="binding site" evidence="8">
    <location>
        <begin position="498"/>
        <end position="501"/>
    </location>
    <ligand>
        <name>GTP</name>
        <dbReference type="ChEBI" id="CHEBI:37565"/>
    </ligand>
</feature>
<dbReference type="Pfam" id="PF00009">
    <property type="entry name" value="GTP_EFTU"/>
    <property type="match status" value="1"/>
</dbReference>
<dbReference type="InterPro" id="IPR053905">
    <property type="entry name" value="EF-G-like_DII"/>
</dbReference>
<feature type="domain" description="Tr-type G" evidence="11">
    <location>
        <begin position="389"/>
        <end position="556"/>
    </location>
</feature>
<comment type="similarity">
    <text evidence="1 8 9">Belongs to the TRAFAC class translation factor GTPase superfamily. Classic translation factor GTPase family. IF-2 subfamily.</text>
</comment>
<dbReference type="RefSeq" id="WP_143733338.1">
    <property type="nucleotide sequence ID" value="NZ_RYFG02000121.1"/>
</dbReference>
<evidence type="ECO:0000259" key="11">
    <source>
        <dbReference type="PROSITE" id="PS51722"/>
    </source>
</evidence>
<dbReference type="InterPro" id="IPR036925">
    <property type="entry name" value="TIF_IF2_dom3_sf"/>
</dbReference>
<dbReference type="CDD" id="cd03692">
    <property type="entry name" value="mtIF2_IVc"/>
    <property type="match status" value="1"/>
</dbReference>
<dbReference type="InterPro" id="IPR009061">
    <property type="entry name" value="DNA-bd_dom_put_sf"/>
</dbReference>
<evidence type="ECO:0000256" key="5">
    <source>
        <dbReference type="ARBA" id="ARBA00022741"/>
    </source>
</evidence>
<feature type="region of interest" description="Disordered" evidence="10">
    <location>
        <begin position="219"/>
        <end position="293"/>
    </location>
</feature>
<evidence type="ECO:0000313" key="12">
    <source>
        <dbReference type="EMBL" id="TRW89670.1"/>
    </source>
</evidence>
<dbReference type="InterPro" id="IPR005225">
    <property type="entry name" value="Small_GTP-bd"/>
</dbReference>
<keyword evidence="7 8" id="KW-0342">GTP-binding</keyword>
<proteinExistence type="inferred from homology"/>
<dbReference type="InterPro" id="IPR023115">
    <property type="entry name" value="TIF_IF2_dom3"/>
</dbReference>
<evidence type="ECO:0000256" key="4">
    <source>
        <dbReference type="ARBA" id="ARBA00022540"/>
    </source>
</evidence>
<dbReference type="SUPFAM" id="SSF52540">
    <property type="entry name" value="P-loop containing nucleoside triphosphate hydrolases"/>
    <property type="match status" value="1"/>
</dbReference>
<keyword evidence="13" id="KW-1185">Reference proteome</keyword>
<keyword evidence="4 8" id="KW-0396">Initiation factor</keyword>
<organism evidence="12 13">
    <name type="scientific">Candidatus Methylobacter oryzae</name>
    <dbReference type="NCBI Taxonomy" id="2497749"/>
    <lineage>
        <taxon>Bacteria</taxon>
        <taxon>Pseudomonadati</taxon>
        <taxon>Pseudomonadota</taxon>
        <taxon>Gammaproteobacteria</taxon>
        <taxon>Methylococcales</taxon>
        <taxon>Methylococcaceae</taxon>
        <taxon>Methylobacter</taxon>
    </lineage>
</organism>
<feature type="compositionally biased region" description="Basic and acidic residues" evidence="10">
    <location>
        <begin position="284"/>
        <end position="293"/>
    </location>
</feature>
<dbReference type="SUPFAM" id="SSF52156">
    <property type="entry name" value="Initiation factor IF2/eIF5b, domain 3"/>
    <property type="match status" value="1"/>
</dbReference>
<dbReference type="Pfam" id="PF08364">
    <property type="entry name" value="IF2_assoc"/>
    <property type="match status" value="1"/>
</dbReference>
<dbReference type="InterPro" id="IPR009000">
    <property type="entry name" value="Transl_B-barrel_sf"/>
</dbReference>
<dbReference type="PROSITE" id="PS01176">
    <property type="entry name" value="IF2"/>
    <property type="match status" value="1"/>
</dbReference>
<dbReference type="SUPFAM" id="SSF46955">
    <property type="entry name" value="Putative DNA-binding domain"/>
    <property type="match status" value="1"/>
</dbReference>
<dbReference type="Gene3D" id="3.30.56.50">
    <property type="entry name" value="Putative DNA-binding domain, N-terminal subdomain of bacterial translation initiation factor IF2"/>
    <property type="match status" value="1"/>
</dbReference>
<comment type="function">
    <text evidence="8 9">One of the essential components for the initiation of protein synthesis. Protects formylmethionyl-tRNA from spontaneous hydrolysis and promotes its binding to the 30S ribosomal subunits. Also involved in the hydrolysis of GTP during the formation of the 70S ribosomal complex.</text>
</comment>
<dbReference type="PROSITE" id="PS51722">
    <property type="entry name" value="G_TR_2"/>
    <property type="match status" value="1"/>
</dbReference>
<dbReference type="Proteomes" id="UP000733744">
    <property type="component" value="Unassembled WGS sequence"/>
</dbReference>
<dbReference type="CDD" id="cd01887">
    <property type="entry name" value="IF2_eIF5B"/>
    <property type="match status" value="1"/>
</dbReference>
<accession>A0ABY3C4M3</accession>
<keyword evidence="3 8" id="KW-0963">Cytoplasm</keyword>
<evidence type="ECO:0000256" key="6">
    <source>
        <dbReference type="ARBA" id="ARBA00022917"/>
    </source>
</evidence>
<dbReference type="InterPro" id="IPR027417">
    <property type="entry name" value="P-loop_NTPase"/>
</dbReference>
<feature type="binding site" evidence="8">
    <location>
        <begin position="398"/>
        <end position="405"/>
    </location>
    <ligand>
        <name>GTP</name>
        <dbReference type="ChEBI" id="CHEBI:37565"/>
    </ligand>
</feature>
<dbReference type="InterPro" id="IPR015760">
    <property type="entry name" value="TIF_IF2"/>
</dbReference>
<evidence type="ECO:0000256" key="2">
    <source>
        <dbReference type="ARBA" id="ARBA00020675"/>
    </source>
</evidence>
<dbReference type="Gene3D" id="2.40.30.10">
    <property type="entry name" value="Translation factors"/>
    <property type="match status" value="2"/>
</dbReference>
<evidence type="ECO:0000256" key="8">
    <source>
        <dbReference type="HAMAP-Rule" id="MF_00100"/>
    </source>
</evidence>
<dbReference type="SUPFAM" id="SSF50447">
    <property type="entry name" value="Translation proteins"/>
    <property type="match status" value="2"/>
</dbReference>
<dbReference type="InterPro" id="IPR013575">
    <property type="entry name" value="IF2_assoc_dom_bac"/>
</dbReference>
<reference evidence="12 13" key="1">
    <citation type="journal article" date="2019" name="Antonie Van Leeuwenhoek">
        <title>Description of 'Ca. Methylobacter oryzae' KRF1, a novel species from the environmentally important Methylobacter clade 2.</title>
        <authorList>
            <person name="Khatri K."/>
            <person name="Mohite J.A."/>
            <person name="Pandit P.S."/>
            <person name="Bahulikar R."/>
            <person name="Rahalkar M.C."/>
        </authorList>
    </citation>
    <scope>NUCLEOTIDE SEQUENCE [LARGE SCALE GENOMIC DNA]</scope>
    <source>
        <strain evidence="12 13">KRF1</strain>
    </source>
</reference>
<dbReference type="Gene3D" id="3.40.50.10050">
    <property type="entry name" value="Translation initiation factor IF- 2, domain 3"/>
    <property type="match status" value="1"/>
</dbReference>
<dbReference type="PANTHER" id="PTHR43381">
    <property type="entry name" value="TRANSLATION INITIATION FACTOR IF-2-RELATED"/>
    <property type="match status" value="1"/>
</dbReference>
<comment type="subcellular location">
    <subcellularLocation>
        <location evidence="8">Cytoplasm</location>
    </subcellularLocation>
</comment>